<evidence type="ECO:0000256" key="5">
    <source>
        <dbReference type="ARBA" id="ARBA00023049"/>
    </source>
</evidence>
<organism evidence="8 9">
    <name type="scientific">Salinicoccus roseus</name>
    <dbReference type="NCBI Taxonomy" id="45670"/>
    <lineage>
        <taxon>Bacteria</taxon>
        <taxon>Bacillati</taxon>
        <taxon>Bacillota</taxon>
        <taxon>Bacilli</taxon>
        <taxon>Bacillales</taxon>
        <taxon>Staphylococcaceae</taxon>
        <taxon>Salinicoccus</taxon>
    </lineage>
</organism>
<evidence type="ECO:0000256" key="2">
    <source>
        <dbReference type="ARBA" id="ARBA00001947"/>
    </source>
</evidence>
<comment type="caution">
    <text evidence="8">The sequence shown here is derived from an EMBL/GenBank/DDBJ whole genome shotgun (WGS) entry which is preliminary data.</text>
</comment>
<dbReference type="AlphaFoldDB" id="A0A265E624"/>
<comment type="catalytic activity">
    <reaction evidence="1">
        <text>Hydrolysis of the -Gly-|-Gly- bond in the pentaglycine inter-peptide link joining staphylococcal cell wall peptidoglycans.</text>
        <dbReference type="EC" id="3.4.24.75"/>
    </reaction>
</comment>
<dbReference type="Gene3D" id="2.30.30.40">
    <property type="entry name" value="SH3 Domains"/>
    <property type="match status" value="1"/>
</dbReference>
<dbReference type="InterPro" id="IPR050570">
    <property type="entry name" value="Cell_wall_metabolism_enzyme"/>
</dbReference>
<accession>A0A265E624</accession>
<sequence length="278" mass="30805">MSIYGSAWKRRLFVNPIDYLVGKGFRVTSDPTRYSSGVWGKRDYTVDGYNYDAYCGGYHRAYDLAKSHLAPIPAVCGGVVAAGTARHGNFGGTVVVANRALGIQVIYGHLDRNLKVRIGQNIRQGDIVGLQSNTNYSNVTMASHLHIQFQNYGYVAGERAFVCSGIDPLKINIPEDDGPETWLWRGYFTADSRIRIRDHPSKQAPARGIVTPGRKVRFDRLHVNEGLWWIRMTGDGGQKCIAVGEKQTGVNFRRADALDRLWGKVSGLDTSRGKAKKG</sequence>
<comment type="cofactor">
    <cofactor evidence="2">
        <name>Zn(2+)</name>
        <dbReference type="ChEBI" id="CHEBI:29105"/>
    </cofactor>
</comment>
<dbReference type="Proteomes" id="UP000216682">
    <property type="component" value="Unassembled WGS sequence"/>
</dbReference>
<dbReference type="InterPro" id="IPR057958">
    <property type="entry name" value="SH3b_P2_dom"/>
</dbReference>
<dbReference type="SUPFAM" id="SSF51261">
    <property type="entry name" value="Duplicated hybrid motif"/>
    <property type="match status" value="1"/>
</dbReference>
<evidence type="ECO:0000256" key="3">
    <source>
        <dbReference type="ARBA" id="ARBA00006646"/>
    </source>
</evidence>
<dbReference type="CDD" id="cd12797">
    <property type="entry name" value="M23_peptidase"/>
    <property type="match status" value="1"/>
</dbReference>
<dbReference type="InterPro" id="IPR016047">
    <property type="entry name" value="M23ase_b-sheet_dom"/>
</dbReference>
<dbReference type="Pfam" id="PF25606">
    <property type="entry name" value="SH3b_P2"/>
    <property type="match status" value="1"/>
</dbReference>
<evidence type="ECO:0000256" key="4">
    <source>
        <dbReference type="ARBA" id="ARBA00012322"/>
    </source>
</evidence>
<keyword evidence="5" id="KW-0482">Metalloprotease</keyword>
<evidence type="ECO:0000259" key="6">
    <source>
        <dbReference type="Pfam" id="PF01551"/>
    </source>
</evidence>
<dbReference type="InterPro" id="IPR011055">
    <property type="entry name" value="Dup_hybrid_motif"/>
</dbReference>
<feature type="domain" description="SH3b-P2" evidence="7">
    <location>
        <begin position="181"/>
        <end position="233"/>
    </location>
</feature>
<proteinExistence type="inferred from homology"/>
<dbReference type="EC" id="3.4.24.75" evidence="4"/>
<name>A0A265E624_9STAP</name>
<comment type="similarity">
    <text evidence="3">Belongs to the peptidase M23B family.</text>
</comment>
<dbReference type="PANTHER" id="PTHR21666">
    <property type="entry name" value="PEPTIDASE-RELATED"/>
    <property type="match status" value="1"/>
</dbReference>
<dbReference type="Pfam" id="PF01551">
    <property type="entry name" value="Peptidase_M23"/>
    <property type="match status" value="1"/>
</dbReference>
<reference evidence="8 9" key="1">
    <citation type="submission" date="2017-07" db="EMBL/GenBank/DDBJ databases">
        <title>Shotgun whole genome sequences of three halophilic bacterial isolates.</title>
        <authorList>
            <person name="Pozzo T."/>
            <person name="Higdon S.M."/>
            <person name="Quillaguaman J."/>
        </authorList>
    </citation>
    <scope>NUCLEOTIDE SEQUENCE [LARGE SCALE GENOMIC DNA]</scope>
    <source>
        <strain evidence="8 9">BU-1</strain>
    </source>
</reference>
<evidence type="ECO:0000259" key="7">
    <source>
        <dbReference type="Pfam" id="PF25606"/>
    </source>
</evidence>
<feature type="domain" description="M23ase beta-sheet core" evidence="6">
    <location>
        <begin position="58"/>
        <end position="153"/>
    </location>
</feature>
<gene>
    <name evidence="8" type="ORF">CFN03_07665</name>
</gene>
<keyword evidence="5" id="KW-0645">Protease</keyword>
<dbReference type="PANTHER" id="PTHR21666:SF270">
    <property type="entry name" value="MUREIN HYDROLASE ACTIVATOR ENVC"/>
    <property type="match status" value="1"/>
</dbReference>
<dbReference type="GO" id="GO:0004222">
    <property type="term" value="F:metalloendopeptidase activity"/>
    <property type="evidence" value="ECO:0007669"/>
    <property type="project" value="TreeGrafter"/>
</dbReference>
<keyword evidence="5" id="KW-0378">Hydrolase</keyword>
<evidence type="ECO:0000256" key="1">
    <source>
        <dbReference type="ARBA" id="ARBA00001667"/>
    </source>
</evidence>
<dbReference type="GO" id="GO:0006508">
    <property type="term" value="P:proteolysis"/>
    <property type="evidence" value="ECO:0007669"/>
    <property type="project" value="UniProtKB-KW"/>
</dbReference>
<evidence type="ECO:0000313" key="9">
    <source>
        <dbReference type="Proteomes" id="UP000216682"/>
    </source>
</evidence>
<evidence type="ECO:0000313" key="8">
    <source>
        <dbReference type="EMBL" id="OZT76945.1"/>
    </source>
</evidence>
<dbReference type="Gene3D" id="2.70.70.10">
    <property type="entry name" value="Glucose Permease (Domain IIA)"/>
    <property type="match status" value="1"/>
</dbReference>
<dbReference type="EMBL" id="NPEZ01000003">
    <property type="protein sequence ID" value="OZT76945.1"/>
    <property type="molecule type" value="Genomic_DNA"/>
</dbReference>
<protein>
    <recommendedName>
        <fullName evidence="4">lysostaphin</fullName>
        <ecNumber evidence="4">3.4.24.75</ecNumber>
    </recommendedName>
</protein>